<comment type="caution">
    <text evidence="2">The sequence shown here is derived from an EMBL/GenBank/DDBJ whole genome shotgun (WGS) entry which is preliminary data.</text>
</comment>
<dbReference type="Proteomes" id="UP001148299">
    <property type="component" value="Unassembled WGS sequence"/>
</dbReference>
<dbReference type="EMBL" id="JAPZBR010000003">
    <property type="protein sequence ID" value="KAJ5358098.1"/>
    <property type="molecule type" value="Genomic_DNA"/>
</dbReference>
<organism evidence="2 3">
    <name type="scientific">Penicillium brevicompactum</name>
    <dbReference type="NCBI Taxonomy" id="5074"/>
    <lineage>
        <taxon>Eukaryota</taxon>
        <taxon>Fungi</taxon>
        <taxon>Dikarya</taxon>
        <taxon>Ascomycota</taxon>
        <taxon>Pezizomycotina</taxon>
        <taxon>Eurotiomycetes</taxon>
        <taxon>Eurotiomycetidae</taxon>
        <taxon>Eurotiales</taxon>
        <taxon>Aspergillaceae</taxon>
        <taxon>Penicillium</taxon>
    </lineage>
</organism>
<feature type="region of interest" description="Disordered" evidence="1">
    <location>
        <begin position="596"/>
        <end position="627"/>
    </location>
</feature>
<dbReference type="AlphaFoldDB" id="A0A9W9RD79"/>
<evidence type="ECO:0000256" key="1">
    <source>
        <dbReference type="SAM" id="MobiDB-lite"/>
    </source>
</evidence>
<evidence type="ECO:0000313" key="3">
    <source>
        <dbReference type="Proteomes" id="UP001148299"/>
    </source>
</evidence>
<keyword evidence="3" id="KW-1185">Reference proteome</keyword>
<name>A0A9W9RD79_PENBR</name>
<reference evidence="2" key="1">
    <citation type="submission" date="2022-12" db="EMBL/GenBank/DDBJ databases">
        <authorList>
            <person name="Petersen C."/>
        </authorList>
    </citation>
    <scope>NUCLEOTIDE SEQUENCE</scope>
    <source>
        <strain evidence="2">IBT 35675</strain>
    </source>
</reference>
<gene>
    <name evidence="2" type="ORF">N7541_005256</name>
</gene>
<reference evidence="2" key="2">
    <citation type="journal article" date="2023" name="IMA Fungus">
        <title>Comparative genomic study of the Penicillium genus elucidates a diverse pangenome and 15 lateral gene transfer events.</title>
        <authorList>
            <person name="Petersen C."/>
            <person name="Sorensen T."/>
            <person name="Nielsen M.R."/>
            <person name="Sondergaard T.E."/>
            <person name="Sorensen J.L."/>
            <person name="Fitzpatrick D.A."/>
            <person name="Frisvad J.C."/>
            <person name="Nielsen K.L."/>
        </authorList>
    </citation>
    <scope>NUCLEOTIDE SEQUENCE</scope>
    <source>
        <strain evidence="2">IBT 35675</strain>
    </source>
</reference>
<proteinExistence type="predicted"/>
<feature type="compositionally biased region" description="Polar residues" evidence="1">
    <location>
        <begin position="1"/>
        <end position="19"/>
    </location>
</feature>
<protein>
    <submittedName>
        <fullName evidence="2">Uncharacterized protein</fullName>
    </submittedName>
</protein>
<accession>A0A9W9RD79</accession>
<sequence length="627" mass="70927">MLGTASRYSTRLSEDTAPSSRFGALKSGNASQTRKRMADHAQEDRIASKKAVRQLGLTSGPPSMFKRREYVMGLWEEFCLSVDTDPESLPEEETILRFLYTIIRQTESNLLTKEKPSRSTIQSNFQAFLGVMEFTFGPPFRQISSDLSAKATEIIAQTVQDGSLHKGRFLERQQLTFRSIRRMLVTDFDLFMKQPSTRSLFYSKNLMMIHLARDTPSELRVVHVKPISFGKDVSMCVIKALLIVAAQSGQIDPDVERALGYWFRTPTRTIRWKFGGRPILHRTHVALDPSKQEKDLDIPLAISQLNKKVGLLAEQCGIMGRVATHDIRRGAAAEISRVPHEQTQNVAAAARLMGHSVQSMLADRSDIRQQLAAQGHRRQMKITENGGCEKKEEPVFTERKKEVWEWRRNEQGHNFRRDPMVSSEPFQPPVVTNERIKEFRNTYPDFDRASETTIRSRIRWMAKRNWENRLINPNGPAEMGSQDPQPQVRRAGMFNGDEELEDIISSRCRTDEEYVRMLGIDLIPNIVRARQSVPGPVVQAVDSVPGPVLQAEPLMTTPLTTIVRADRSVPDPVVQAVHSVPGPIVQPKPLISKQSVPSPVVQAKQPNLPPATTYTQARPFSLRPPSW</sequence>
<feature type="region of interest" description="Disordered" evidence="1">
    <location>
        <begin position="1"/>
        <end position="33"/>
    </location>
</feature>
<evidence type="ECO:0000313" key="2">
    <source>
        <dbReference type="EMBL" id="KAJ5358098.1"/>
    </source>
</evidence>